<organism evidence="1 2">
    <name type="scientific">Sorghum bicolor</name>
    <name type="common">Sorghum</name>
    <name type="synonym">Sorghum vulgare</name>
    <dbReference type="NCBI Taxonomy" id="4558"/>
    <lineage>
        <taxon>Eukaryota</taxon>
        <taxon>Viridiplantae</taxon>
        <taxon>Streptophyta</taxon>
        <taxon>Embryophyta</taxon>
        <taxon>Tracheophyta</taxon>
        <taxon>Spermatophyta</taxon>
        <taxon>Magnoliopsida</taxon>
        <taxon>Liliopsida</taxon>
        <taxon>Poales</taxon>
        <taxon>Poaceae</taxon>
        <taxon>PACMAD clade</taxon>
        <taxon>Panicoideae</taxon>
        <taxon>Andropogonodae</taxon>
        <taxon>Andropogoneae</taxon>
        <taxon>Sorghinae</taxon>
        <taxon>Sorghum</taxon>
    </lineage>
</organism>
<dbReference type="Gramene" id="KXG34623">
    <property type="protein sequence ID" value="KXG34623"/>
    <property type="gene ID" value="SORBI_3002G069500"/>
</dbReference>
<dbReference type="EMBL" id="CM000761">
    <property type="protein sequence ID" value="KXG34622.1"/>
    <property type="molecule type" value="Genomic_DNA"/>
</dbReference>
<reference evidence="1 2" key="1">
    <citation type="journal article" date="2009" name="Nature">
        <title>The Sorghum bicolor genome and the diversification of grasses.</title>
        <authorList>
            <person name="Paterson A.H."/>
            <person name="Bowers J.E."/>
            <person name="Bruggmann R."/>
            <person name="Dubchak I."/>
            <person name="Grimwood J."/>
            <person name="Gundlach H."/>
            <person name="Haberer G."/>
            <person name="Hellsten U."/>
            <person name="Mitros T."/>
            <person name="Poliakov A."/>
            <person name="Schmutz J."/>
            <person name="Spannagl M."/>
            <person name="Tang H."/>
            <person name="Wang X."/>
            <person name="Wicker T."/>
            <person name="Bharti A.K."/>
            <person name="Chapman J."/>
            <person name="Feltus F.A."/>
            <person name="Gowik U."/>
            <person name="Grigoriev I.V."/>
            <person name="Lyons E."/>
            <person name="Maher C.A."/>
            <person name="Martis M."/>
            <person name="Narechania A."/>
            <person name="Otillar R.P."/>
            <person name="Penning B.W."/>
            <person name="Salamov A.A."/>
            <person name="Wang Y."/>
            <person name="Zhang L."/>
            <person name="Carpita N.C."/>
            <person name="Freeling M."/>
            <person name="Gingle A.R."/>
            <person name="Hash C.T."/>
            <person name="Keller B."/>
            <person name="Klein P."/>
            <person name="Kresovich S."/>
            <person name="McCann M.C."/>
            <person name="Ming R."/>
            <person name="Peterson D.G."/>
            <person name="Mehboob-ur-Rahman"/>
            <person name="Ware D."/>
            <person name="Westhoff P."/>
            <person name="Mayer K.F."/>
            <person name="Messing J."/>
            <person name="Rokhsar D.S."/>
        </authorList>
    </citation>
    <scope>NUCLEOTIDE SEQUENCE [LARGE SCALE GENOMIC DNA]</scope>
    <source>
        <strain evidence="2">cv. BTx623</strain>
    </source>
</reference>
<reference evidence="2" key="3">
    <citation type="journal article" date="2018" name="Plant J.">
        <title>The Sorghum bicolor reference genome: improved assembly, gene annotations, a transcriptome atlas, and signatures of genome organization.</title>
        <authorList>
            <person name="McCormick R.F."/>
            <person name="Truong S.K."/>
            <person name="Sreedasyam A."/>
            <person name="Jenkins J."/>
            <person name="Shu S."/>
            <person name="Sims D."/>
            <person name="Kennedy M."/>
            <person name="Amirebrahimi M."/>
            <person name="Weers B.D."/>
            <person name="McKinley B."/>
            <person name="Mattison A."/>
            <person name="Morishige D.T."/>
            <person name="Grimwood J."/>
            <person name="Schmutz J."/>
            <person name="Mullet J.E."/>
        </authorList>
    </citation>
    <scope>NUCLEOTIDE SEQUENCE [LARGE SCALE GENOMIC DNA]</scope>
    <source>
        <strain evidence="2">cv. BTx623</strain>
    </source>
</reference>
<dbReference type="AlphaFoldDB" id="A0A1B6Q9P1"/>
<accession>A0A1B6Q9P1</accession>
<reference evidence="1" key="2">
    <citation type="submission" date="2017-02" db="EMBL/GenBank/DDBJ databases">
        <title>WGS assembly of Sorghum bicolor.</title>
        <authorList>
            <person name="Paterson A."/>
            <person name="Mullet J."/>
            <person name="Bowers J."/>
            <person name="Bruggmann R."/>
            <person name="Dubchak I."/>
            <person name="Grimwood J."/>
            <person name="Gundlach H."/>
            <person name="Haberer G."/>
            <person name="Hellsten U."/>
            <person name="Mitros T."/>
            <person name="Poliakov A."/>
            <person name="Schmutz J."/>
            <person name="Spannagl M."/>
            <person name="Tang H."/>
            <person name="Wang X."/>
            <person name="Wicker T."/>
            <person name="Bharti A."/>
            <person name="Chapman J."/>
            <person name="Feltus F."/>
            <person name="Gowik U."/>
            <person name="Grigoriev I."/>
            <person name="Lyons E."/>
            <person name="Maher C."/>
            <person name="Martis M."/>
            <person name="Narechania A."/>
            <person name="Otillar R."/>
            <person name="Penning B."/>
            <person name="Salamov A."/>
            <person name="Wang Y."/>
            <person name="Zhang L."/>
            <person name="Carpita N."/>
            <person name="Freeling M."/>
            <person name="Gingle A."/>
            <person name="Hash C."/>
            <person name="Keller B."/>
            <person name="Klein P."/>
            <person name="Kresovich S."/>
            <person name="Mccann M."/>
            <person name="Ming R."/>
            <person name="Peterson D."/>
            <person name="Rahman M."/>
            <person name="Ware D."/>
            <person name="Westhoff P."/>
            <person name="Mayer K."/>
            <person name="Messing J."/>
            <person name="Sims D."/>
            <person name="Jenkins J."/>
            <person name="Shu S."/>
            <person name="Rokhsar D."/>
        </authorList>
    </citation>
    <scope>NUCLEOTIDE SEQUENCE</scope>
</reference>
<proteinExistence type="predicted"/>
<keyword evidence="2" id="KW-1185">Reference proteome</keyword>
<dbReference type="Gramene" id="KXG34622">
    <property type="protein sequence ID" value="KXG34622"/>
    <property type="gene ID" value="SORBI_3002G069500"/>
</dbReference>
<dbReference type="Proteomes" id="UP000000768">
    <property type="component" value="Chromosome 2"/>
</dbReference>
<dbReference type="EMBL" id="CM000761">
    <property type="protein sequence ID" value="KXG34623.1"/>
    <property type="molecule type" value="Genomic_DNA"/>
</dbReference>
<protein>
    <submittedName>
        <fullName evidence="1">Uncharacterized protein</fullName>
    </submittedName>
</protein>
<evidence type="ECO:0000313" key="2">
    <source>
        <dbReference type="Proteomes" id="UP000000768"/>
    </source>
</evidence>
<evidence type="ECO:0000313" key="1">
    <source>
        <dbReference type="EMBL" id="KXG34624.1"/>
    </source>
</evidence>
<gene>
    <name evidence="1" type="ORF">SORBI_3002G069500</name>
</gene>
<dbReference type="Gramene" id="KXG34624">
    <property type="protein sequence ID" value="KXG34624"/>
    <property type="gene ID" value="SORBI_3002G069500"/>
</dbReference>
<dbReference type="InParanoid" id="A0A1B6Q9P1"/>
<dbReference type="EMBL" id="CM000761">
    <property type="protein sequence ID" value="KXG34624.1"/>
    <property type="molecule type" value="Genomic_DNA"/>
</dbReference>
<sequence length="164" mass="17622">MPILGNYTGTIGKNERLGLSSMQLNSFTAEEACLFVPLPFSSTQQPAAATTTPSEEKKSRRLVVRRRPGRVLRAGHGGIVVPPRSLQQQRLRWSHAALRPRPSTTTGHSASTRLTSAVEDKRYGEAPARAEVAGETAPACVIELPPSHLVDLRPQVAGASLPVL</sequence>
<name>A0A1B6Q9P1_SORBI</name>